<feature type="region of interest" description="Disordered" evidence="1">
    <location>
        <begin position="280"/>
        <end position="301"/>
    </location>
</feature>
<sequence length="301" mass="34793">MMALESLVKEHFLRLYLFNTRSPAQLFSNDTFLLRKSLAGKMMMKPDTTIYYATSPTGFVSKIALYSQDSLMMFVYDEHDCVIDSMPLRTERYASLLKSKEDVFLLYRGWLEMKSQQIKEALDQVANLRYRQNISLYRQTYWVKNRRELLLAEERLRSEQRDVEHKINVLTLPNEEVVGYMLRNAYPGGTAEISYLPGLGFVYTVSSKRGEKLYELSDHRGNVMAAVSDRKTGVDNGNTEIAYYNVDVVNANDYYPFGALIPERTYNNVNDKYRYGFNGKENDNDVKGVGNQQDGLWPTSV</sequence>
<protein>
    <submittedName>
        <fullName evidence="2">Uncharacterized protein</fullName>
    </submittedName>
</protein>
<feature type="compositionally biased region" description="Polar residues" evidence="1">
    <location>
        <begin position="290"/>
        <end position="301"/>
    </location>
</feature>
<evidence type="ECO:0000313" key="3">
    <source>
        <dbReference type="Proteomes" id="UP000244450"/>
    </source>
</evidence>
<proteinExistence type="predicted"/>
<comment type="caution">
    <text evidence="2">The sequence shown here is derived from an EMBL/GenBank/DDBJ whole genome shotgun (WGS) entry which is preliminary data.</text>
</comment>
<organism evidence="2 3">
    <name type="scientific">Chitinophaga parva</name>
    <dbReference type="NCBI Taxonomy" id="2169414"/>
    <lineage>
        <taxon>Bacteria</taxon>
        <taxon>Pseudomonadati</taxon>
        <taxon>Bacteroidota</taxon>
        <taxon>Chitinophagia</taxon>
        <taxon>Chitinophagales</taxon>
        <taxon>Chitinophagaceae</taxon>
        <taxon>Chitinophaga</taxon>
    </lineage>
</organism>
<accession>A0A2T7BBU7</accession>
<evidence type="ECO:0000313" key="2">
    <source>
        <dbReference type="EMBL" id="PUZ21866.1"/>
    </source>
</evidence>
<dbReference type="Gene3D" id="2.180.10.10">
    <property type="entry name" value="RHS repeat-associated core"/>
    <property type="match status" value="1"/>
</dbReference>
<gene>
    <name evidence="2" type="ORF">DCC81_25100</name>
</gene>
<evidence type="ECO:0000256" key="1">
    <source>
        <dbReference type="SAM" id="MobiDB-lite"/>
    </source>
</evidence>
<name>A0A2T7BBU7_9BACT</name>
<reference evidence="2 3" key="1">
    <citation type="submission" date="2018-04" db="EMBL/GenBank/DDBJ databases">
        <title>Chitinophaga fuyangensis sp. nov., isolated from soil in a chemical factory.</title>
        <authorList>
            <person name="Chen K."/>
        </authorList>
    </citation>
    <scope>NUCLEOTIDE SEQUENCE [LARGE SCALE GENOMIC DNA]</scope>
    <source>
        <strain evidence="2 3">LY-1</strain>
    </source>
</reference>
<keyword evidence="3" id="KW-1185">Reference proteome</keyword>
<dbReference type="AlphaFoldDB" id="A0A2T7BBU7"/>
<dbReference type="Proteomes" id="UP000244450">
    <property type="component" value="Unassembled WGS sequence"/>
</dbReference>
<dbReference type="EMBL" id="QCYK01000004">
    <property type="protein sequence ID" value="PUZ21866.1"/>
    <property type="molecule type" value="Genomic_DNA"/>
</dbReference>